<dbReference type="Gene3D" id="2.130.10.10">
    <property type="entry name" value="YVTN repeat-like/Quinoprotein amine dehydrogenase"/>
    <property type="match status" value="2"/>
</dbReference>
<keyword evidence="2" id="KW-1185">Reference proteome</keyword>
<dbReference type="RefSeq" id="WP_139280364.1">
    <property type="nucleotide sequence ID" value="NZ_FQZG01000122.1"/>
</dbReference>
<gene>
    <name evidence="1" type="ORF">SAMN02745244_03683</name>
</gene>
<dbReference type="PROSITE" id="PS51318">
    <property type="entry name" value="TAT"/>
    <property type="match status" value="1"/>
</dbReference>
<dbReference type="OrthoDB" id="134501at2"/>
<proteinExistence type="predicted"/>
<protein>
    <recommendedName>
        <fullName evidence="3">WD domain-containing protein, G-beta repeat-containing protein</fullName>
    </recommendedName>
</protein>
<evidence type="ECO:0008006" key="3">
    <source>
        <dbReference type="Google" id="ProtNLM"/>
    </source>
</evidence>
<dbReference type="SUPFAM" id="SSF82171">
    <property type="entry name" value="DPP6 N-terminal domain-like"/>
    <property type="match status" value="1"/>
</dbReference>
<evidence type="ECO:0000313" key="1">
    <source>
        <dbReference type="EMBL" id="SHJ97397.1"/>
    </source>
</evidence>
<organism evidence="1 2">
    <name type="scientific">Tessaracoccus bendigoensis DSM 12906</name>
    <dbReference type="NCBI Taxonomy" id="1123357"/>
    <lineage>
        <taxon>Bacteria</taxon>
        <taxon>Bacillati</taxon>
        <taxon>Actinomycetota</taxon>
        <taxon>Actinomycetes</taxon>
        <taxon>Propionibacteriales</taxon>
        <taxon>Propionibacteriaceae</taxon>
        <taxon>Tessaracoccus</taxon>
    </lineage>
</organism>
<accession>A0A1M6NNR8</accession>
<dbReference type="PROSITE" id="PS51257">
    <property type="entry name" value="PROKAR_LIPOPROTEIN"/>
    <property type="match status" value="1"/>
</dbReference>
<dbReference type="STRING" id="1123357.SAMN02745244_03683"/>
<sequence>MVSRRGVLMMGVAAALTGCAPGNSEGGGCLPGLPEPAEAVPPGGRQLPQPIVLSPDGSRAVSATSIGGSKGLPVWDVSTGTISAHRDEFTRGTPVWLDGSRVAWAVGADAAILDVDSGEATHLPLGHRLIEADDSPSLGSIGLAVSVDGATLASAGHDATLRLFGVATCSPGRVVELDFGPTQLSFTGRHLLVGGSDRVAVYDAATHEKVALLENDLRAPAIGTRDGSSVFMGATGEHGFASVDPRSWEIRMTYPDARALSAAVAPSGALLATFGTDAGVRLHDVARGGTPRSIELPSRTGGVVFLDDDRFLTVHLEEGLLEWDVATGEVKRSFDRP</sequence>
<dbReference type="InterPro" id="IPR006311">
    <property type="entry name" value="TAT_signal"/>
</dbReference>
<dbReference type="AlphaFoldDB" id="A0A1M6NNR8"/>
<evidence type="ECO:0000313" key="2">
    <source>
        <dbReference type="Proteomes" id="UP000184512"/>
    </source>
</evidence>
<dbReference type="Proteomes" id="UP000184512">
    <property type="component" value="Unassembled WGS sequence"/>
</dbReference>
<name>A0A1M6NNR8_9ACTN</name>
<reference evidence="1 2" key="1">
    <citation type="submission" date="2016-11" db="EMBL/GenBank/DDBJ databases">
        <authorList>
            <person name="Jaros S."/>
            <person name="Januszkiewicz K."/>
            <person name="Wedrychowicz H."/>
        </authorList>
    </citation>
    <scope>NUCLEOTIDE SEQUENCE [LARGE SCALE GENOMIC DNA]</scope>
    <source>
        <strain evidence="1 2">DSM 12906</strain>
    </source>
</reference>
<dbReference type="EMBL" id="FQZG01000122">
    <property type="protein sequence ID" value="SHJ97397.1"/>
    <property type="molecule type" value="Genomic_DNA"/>
</dbReference>
<dbReference type="InterPro" id="IPR015943">
    <property type="entry name" value="WD40/YVTN_repeat-like_dom_sf"/>
</dbReference>